<evidence type="ECO:0000256" key="3">
    <source>
        <dbReference type="ARBA" id="ARBA00022553"/>
    </source>
</evidence>
<evidence type="ECO:0000256" key="6">
    <source>
        <dbReference type="ARBA" id="ARBA00022741"/>
    </source>
</evidence>
<evidence type="ECO:0000256" key="1">
    <source>
        <dbReference type="ARBA" id="ARBA00004651"/>
    </source>
</evidence>
<proteinExistence type="predicted"/>
<keyword evidence="2" id="KW-1003">Cell membrane</keyword>
<accession>A0ABZ2MW71</accession>
<name>A0ABZ2MW71_9BACI</name>
<feature type="transmembrane region" description="Helical" evidence="12">
    <location>
        <begin position="12"/>
        <end position="34"/>
    </location>
</feature>
<dbReference type="SUPFAM" id="SSF55874">
    <property type="entry name" value="ATPase domain of HSP90 chaperone/DNA topoisomerase II/histidine kinase"/>
    <property type="match status" value="1"/>
</dbReference>
<evidence type="ECO:0000256" key="11">
    <source>
        <dbReference type="ARBA" id="ARBA00023136"/>
    </source>
</evidence>
<evidence type="ECO:0000313" key="15">
    <source>
        <dbReference type="Proteomes" id="UP001368328"/>
    </source>
</evidence>
<evidence type="ECO:0000256" key="5">
    <source>
        <dbReference type="ARBA" id="ARBA00022692"/>
    </source>
</evidence>
<dbReference type="InterPro" id="IPR003594">
    <property type="entry name" value="HATPase_dom"/>
</dbReference>
<dbReference type="InterPro" id="IPR010559">
    <property type="entry name" value="Sig_transdc_His_kin_internal"/>
</dbReference>
<dbReference type="InterPro" id="IPR036890">
    <property type="entry name" value="HATPase_C_sf"/>
</dbReference>
<feature type="transmembrane region" description="Helical" evidence="12">
    <location>
        <begin position="304"/>
        <end position="328"/>
    </location>
</feature>
<dbReference type="Pfam" id="PF06580">
    <property type="entry name" value="His_kinase"/>
    <property type="match status" value="1"/>
</dbReference>
<dbReference type="Pfam" id="PF02518">
    <property type="entry name" value="HATPase_c"/>
    <property type="match status" value="1"/>
</dbReference>
<keyword evidence="5 12" id="KW-0812">Transmembrane</keyword>
<dbReference type="InterPro" id="IPR003660">
    <property type="entry name" value="HAMP_dom"/>
</dbReference>
<evidence type="ECO:0000256" key="2">
    <source>
        <dbReference type="ARBA" id="ARBA00022475"/>
    </source>
</evidence>
<keyword evidence="8" id="KW-0067">ATP-binding</keyword>
<gene>
    <name evidence="14" type="ORF">WCV66_05355</name>
</gene>
<dbReference type="CDD" id="cd06225">
    <property type="entry name" value="HAMP"/>
    <property type="match status" value="1"/>
</dbReference>
<comment type="subcellular location">
    <subcellularLocation>
        <location evidence="1">Cell membrane</location>
        <topology evidence="1">Multi-pass membrane protein</topology>
    </subcellularLocation>
</comment>
<dbReference type="EMBL" id="CP147403">
    <property type="protein sequence ID" value="WXB89664.1"/>
    <property type="molecule type" value="Genomic_DNA"/>
</dbReference>
<keyword evidence="11 12" id="KW-0472">Membrane</keyword>
<keyword evidence="3" id="KW-0597">Phosphoprotein</keyword>
<feature type="domain" description="HAMP" evidence="13">
    <location>
        <begin position="328"/>
        <end position="380"/>
    </location>
</feature>
<keyword evidence="7 14" id="KW-0418">Kinase</keyword>
<evidence type="ECO:0000256" key="7">
    <source>
        <dbReference type="ARBA" id="ARBA00022777"/>
    </source>
</evidence>
<reference evidence="14 15" key="1">
    <citation type="submission" date="2024-02" db="EMBL/GenBank/DDBJ databases">
        <title>Seven novel Bacillus-like species.</title>
        <authorList>
            <person name="Liu G."/>
        </authorList>
    </citation>
    <scope>NUCLEOTIDE SEQUENCE [LARGE SCALE GENOMIC DNA]</scope>
    <source>
        <strain evidence="14 15">FJAT-53654</strain>
    </source>
</reference>
<evidence type="ECO:0000313" key="14">
    <source>
        <dbReference type="EMBL" id="WXB89664.1"/>
    </source>
</evidence>
<dbReference type="PANTHER" id="PTHR34220">
    <property type="entry name" value="SENSOR HISTIDINE KINASE YPDA"/>
    <property type="match status" value="1"/>
</dbReference>
<protein>
    <submittedName>
        <fullName evidence="14">Histidine kinase</fullName>
    </submittedName>
</protein>
<dbReference type="Proteomes" id="UP001368328">
    <property type="component" value="Chromosome"/>
</dbReference>
<keyword evidence="10" id="KW-0902">Two-component regulatory system</keyword>
<dbReference type="PROSITE" id="PS50885">
    <property type="entry name" value="HAMP"/>
    <property type="match status" value="1"/>
</dbReference>
<keyword evidence="6" id="KW-0547">Nucleotide-binding</keyword>
<evidence type="ECO:0000256" key="10">
    <source>
        <dbReference type="ARBA" id="ARBA00023012"/>
    </source>
</evidence>
<dbReference type="SUPFAM" id="SSF158472">
    <property type="entry name" value="HAMP domain-like"/>
    <property type="match status" value="1"/>
</dbReference>
<dbReference type="SMART" id="SM00304">
    <property type="entry name" value="HAMP"/>
    <property type="match status" value="1"/>
</dbReference>
<dbReference type="RefSeq" id="WP_338788167.1">
    <property type="nucleotide sequence ID" value="NZ_CP147403.1"/>
</dbReference>
<evidence type="ECO:0000256" key="12">
    <source>
        <dbReference type="SAM" id="Phobius"/>
    </source>
</evidence>
<dbReference type="InterPro" id="IPR050640">
    <property type="entry name" value="Bact_2-comp_sensor_kinase"/>
</dbReference>
<dbReference type="PANTHER" id="PTHR34220:SF11">
    <property type="entry name" value="SENSOR PROTEIN KINASE HPTS"/>
    <property type="match status" value="1"/>
</dbReference>
<dbReference type="GO" id="GO:0016301">
    <property type="term" value="F:kinase activity"/>
    <property type="evidence" value="ECO:0007669"/>
    <property type="project" value="UniProtKB-KW"/>
</dbReference>
<keyword evidence="4" id="KW-0808">Transferase</keyword>
<evidence type="ECO:0000256" key="4">
    <source>
        <dbReference type="ARBA" id="ARBA00022679"/>
    </source>
</evidence>
<keyword evidence="15" id="KW-1185">Reference proteome</keyword>
<keyword evidence="9 12" id="KW-1133">Transmembrane helix</keyword>
<dbReference type="Gene3D" id="3.30.450.20">
    <property type="entry name" value="PAS domain"/>
    <property type="match status" value="1"/>
</dbReference>
<organism evidence="14 15">
    <name type="scientific">Metabacillus rhizosphaerae</name>
    <dbReference type="NCBI Taxonomy" id="3117747"/>
    <lineage>
        <taxon>Bacteria</taxon>
        <taxon>Bacillati</taxon>
        <taxon>Bacillota</taxon>
        <taxon>Bacilli</taxon>
        <taxon>Bacillales</taxon>
        <taxon>Bacillaceae</taxon>
        <taxon>Metabacillus</taxon>
    </lineage>
</organism>
<sequence length="610" mass="70760">MKFIQGSIRNKLIVFLLIAIVLPMLISIFISYMYTRESLKREFIRENSHTVYQGKSSIQEYLEQINNISLNVYKDIQDSNSLYQNLTNNEKNHLMDKGISQNLHSIAKESKDIVQVYLYSNNYQRSYLTIDGFSKRTSEAMPKLQQKDFPDNKVDPFIESTHTAHNYGMNDFPYAPKNKVITIHRPIYKIPLRENLGYISIDFNLDSISTMSDLLYSKHSEDFYLIDHNSKVLYSSQENIIGTTLTDDWAQMLHNKQAPSGYFESTNENFSGITIYESVEHFGQKWILAKRIPNQVLYRNANQLVLINALVILLSLIIVILATLYISLKLTSPIKELINSIKQIKVKNMKLDISTKSTDEIGILAQTIKNMVETIDNLIMKEYRLEIANKDNQLKALQAQINPHFIYNTLQSIGALALQNNVPKIYDLTSSLGKMMRYNMSTSEIIVELSKEIDQIQAYLELQKQRFKQNLIYHINVEEEVKTLLIPKMILQPLVENYFKHGFEQNERPGEIWITIKMLNPQLLLIVVEDNGKGIAPERLHFVQEKLNETETYGTQIDQSIGLSNVLSRIQLYFFEHAQIEISNREPHGLKITLQIPLRKETEHESTYCR</sequence>
<dbReference type="Gene3D" id="3.30.565.10">
    <property type="entry name" value="Histidine kinase-like ATPase, C-terminal domain"/>
    <property type="match status" value="1"/>
</dbReference>
<dbReference type="Pfam" id="PF00672">
    <property type="entry name" value="HAMP"/>
    <property type="match status" value="1"/>
</dbReference>
<dbReference type="Gene3D" id="1.10.8.500">
    <property type="entry name" value="HAMP domain in histidine kinase"/>
    <property type="match status" value="1"/>
</dbReference>
<evidence type="ECO:0000256" key="9">
    <source>
        <dbReference type="ARBA" id="ARBA00022989"/>
    </source>
</evidence>
<evidence type="ECO:0000256" key="8">
    <source>
        <dbReference type="ARBA" id="ARBA00022840"/>
    </source>
</evidence>
<evidence type="ECO:0000259" key="13">
    <source>
        <dbReference type="PROSITE" id="PS50885"/>
    </source>
</evidence>